<reference evidence="14 15" key="1">
    <citation type="submission" date="2016-10" db="EMBL/GenBank/DDBJ databases">
        <authorList>
            <person name="de Groot N.N."/>
        </authorList>
    </citation>
    <scope>NUCLEOTIDE SEQUENCE [LARGE SCALE GENOMIC DNA]</scope>
    <source>
        <strain evidence="14 15">DSM 4180</strain>
    </source>
</reference>
<name>A0A1I4QU32_ECTMO</name>
<dbReference type="Pfam" id="PF01288">
    <property type="entry name" value="HPPK"/>
    <property type="match status" value="1"/>
</dbReference>
<proteinExistence type="inferred from homology"/>
<evidence type="ECO:0000256" key="8">
    <source>
        <dbReference type="ARBA" id="ARBA00022840"/>
    </source>
</evidence>
<evidence type="ECO:0000313" key="15">
    <source>
        <dbReference type="Proteomes" id="UP000199556"/>
    </source>
</evidence>
<feature type="domain" description="7,8-dihydro-6-hydroxymethylpterin-pyrophosphokinase" evidence="13">
    <location>
        <begin position="91"/>
        <end position="102"/>
    </location>
</feature>
<dbReference type="PANTHER" id="PTHR43071:SF1">
    <property type="entry name" value="2-AMINO-4-HYDROXY-6-HYDROXYMETHYLDIHYDROPTERIDINE PYROPHOSPHOKINASE"/>
    <property type="match status" value="1"/>
</dbReference>
<dbReference type="Gene3D" id="3.30.70.560">
    <property type="entry name" value="7,8-Dihydro-6-hydroxymethylpterin-pyrophosphokinase HPPK"/>
    <property type="match status" value="1"/>
</dbReference>
<dbReference type="SUPFAM" id="SSF55083">
    <property type="entry name" value="6-hydroxymethyl-7,8-dihydropterin pyrophosphokinase, HPPK"/>
    <property type="match status" value="1"/>
</dbReference>
<dbReference type="EMBL" id="FOUO01000005">
    <property type="protein sequence ID" value="SFM43223.1"/>
    <property type="molecule type" value="Genomic_DNA"/>
</dbReference>
<evidence type="ECO:0000256" key="4">
    <source>
        <dbReference type="ARBA" id="ARBA00016218"/>
    </source>
</evidence>
<dbReference type="CDD" id="cd00483">
    <property type="entry name" value="HPPK"/>
    <property type="match status" value="1"/>
</dbReference>
<comment type="similarity">
    <text evidence="2">Belongs to the HPPK family.</text>
</comment>
<dbReference type="GO" id="GO:0046656">
    <property type="term" value="P:folic acid biosynthetic process"/>
    <property type="evidence" value="ECO:0007669"/>
    <property type="project" value="UniProtKB-KW"/>
</dbReference>
<keyword evidence="7 14" id="KW-0418">Kinase</keyword>
<dbReference type="PROSITE" id="PS00794">
    <property type="entry name" value="HPPK"/>
    <property type="match status" value="1"/>
</dbReference>
<dbReference type="InterPro" id="IPR035907">
    <property type="entry name" value="Hppk_sf"/>
</dbReference>
<comment type="pathway">
    <text evidence="1">Cofactor biosynthesis; tetrahydrofolate biosynthesis; 2-amino-4-hydroxy-6-hydroxymethyl-7,8-dihydropteridine diphosphate from 7,8-dihydroneopterin triphosphate: step 4/4.</text>
</comment>
<keyword evidence="5" id="KW-0808">Transferase</keyword>
<evidence type="ECO:0000256" key="6">
    <source>
        <dbReference type="ARBA" id="ARBA00022741"/>
    </source>
</evidence>
<organism evidence="14 15">
    <name type="scientific">Ectothiorhodospira mobilis</name>
    <dbReference type="NCBI Taxonomy" id="195064"/>
    <lineage>
        <taxon>Bacteria</taxon>
        <taxon>Pseudomonadati</taxon>
        <taxon>Pseudomonadota</taxon>
        <taxon>Gammaproteobacteria</taxon>
        <taxon>Chromatiales</taxon>
        <taxon>Ectothiorhodospiraceae</taxon>
        <taxon>Ectothiorhodospira</taxon>
    </lineage>
</organism>
<dbReference type="NCBIfam" id="TIGR01498">
    <property type="entry name" value="folK"/>
    <property type="match status" value="1"/>
</dbReference>
<evidence type="ECO:0000256" key="7">
    <source>
        <dbReference type="ARBA" id="ARBA00022777"/>
    </source>
</evidence>
<evidence type="ECO:0000256" key="10">
    <source>
        <dbReference type="ARBA" id="ARBA00029409"/>
    </source>
</evidence>
<keyword evidence="15" id="KW-1185">Reference proteome</keyword>
<evidence type="ECO:0000256" key="12">
    <source>
        <dbReference type="ARBA" id="ARBA00033413"/>
    </source>
</evidence>
<evidence type="ECO:0000256" key="9">
    <source>
        <dbReference type="ARBA" id="ARBA00022909"/>
    </source>
</evidence>
<dbReference type="UniPathway" id="UPA00077">
    <property type="reaction ID" value="UER00155"/>
</dbReference>
<evidence type="ECO:0000313" key="14">
    <source>
        <dbReference type="EMBL" id="SFM43223.1"/>
    </source>
</evidence>
<evidence type="ECO:0000259" key="13">
    <source>
        <dbReference type="PROSITE" id="PS00794"/>
    </source>
</evidence>
<dbReference type="GO" id="GO:0046654">
    <property type="term" value="P:tetrahydrofolate biosynthetic process"/>
    <property type="evidence" value="ECO:0007669"/>
    <property type="project" value="UniProtKB-UniPathway"/>
</dbReference>
<dbReference type="STRING" id="195064.SAMN05421721_105133"/>
<dbReference type="InterPro" id="IPR000550">
    <property type="entry name" value="Hppk"/>
</dbReference>
<dbReference type="GO" id="GO:0005524">
    <property type="term" value="F:ATP binding"/>
    <property type="evidence" value="ECO:0007669"/>
    <property type="project" value="UniProtKB-KW"/>
</dbReference>
<dbReference type="AlphaFoldDB" id="A0A1I4QU32"/>
<dbReference type="PANTHER" id="PTHR43071">
    <property type="entry name" value="2-AMINO-4-HYDROXY-6-HYDROXYMETHYLDIHYDROPTERIDINE PYROPHOSPHOKINASE"/>
    <property type="match status" value="1"/>
</dbReference>
<evidence type="ECO:0000256" key="11">
    <source>
        <dbReference type="ARBA" id="ARBA00029766"/>
    </source>
</evidence>
<keyword evidence="8" id="KW-0067">ATP-binding</keyword>
<comment type="function">
    <text evidence="10">Catalyzes the transfer of pyrophosphate from adenosine triphosphate (ATP) to 6-hydroxymethyl-7,8-dihydropterin, an enzymatic step in folate biosynthesis pathway.</text>
</comment>
<gene>
    <name evidence="14" type="ORF">SAMN05421721_105133</name>
</gene>
<dbReference type="GO" id="GO:0003848">
    <property type="term" value="F:2-amino-4-hydroxy-6-hydroxymethyldihydropteridine diphosphokinase activity"/>
    <property type="evidence" value="ECO:0007669"/>
    <property type="project" value="UniProtKB-EC"/>
</dbReference>
<dbReference type="EC" id="2.7.6.3" evidence="3"/>
<evidence type="ECO:0000256" key="2">
    <source>
        <dbReference type="ARBA" id="ARBA00005810"/>
    </source>
</evidence>
<evidence type="ECO:0000256" key="1">
    <source>
        <dbReference type="ARBA" id="ARBA00005051"/>
    </source>
</evidence>
<dbReference type="OrthoDB" id="9808041at2"/>
<dbReference type="Proteomes" id="UP000199556">
    <property type="component" value="Unassembled WGS sequence"/>
</dbReference>
<protein>
    <recommendedName>
        <fullName evidence="4">2-amino-4-hydroxy-6-hydroxymethyldihydropteridine pyrophosphokinase</fullName>
        <ecNumber evidence="3">2.7.6.3</ecNumber>
    </recommendedName>
    <alternativeName>
        <fullName evidence="11">6-hydroxymethyl-7,8-dihydropterin pyrophosphokinase</fullName>
    </alternativeName>
    <alternativeName>
        <fullName evidence="12">7,8-dihydro-6-hydroxymethylpterin-pyrophosphokinase</fullName>
    </alternativeName>
</protein>
<dbReference type="GO" id="GO:0016301">
    <property type="term" value="F:kinase activity"/>
    <property type="evidence" value="ECO:0007669"/>
    <property type="project" value="UniProtKB-KW"/>
</dbReference>
<keyword evidence="9" id="KW-0289">Folate biosynthesis</keyword>
<keyword evidence="6" id="KW-0547">Nucleotide-binding</keyword>
<accession>A0A1I4QU32</accession>
<sequence>MTPETAFIGIGANLDDPASQVRRGLEALRGLPRSRLIRASALYRNPPMGPRDQPDYVNAVCALETRLPPEDLLQALQAVEARHGRRRDGERWGPRTLDLDLLLFGDRVLHTPHLTVPHPGIAQRAFVLHPLAEIAPGLEIPGLGPLAPLLQACPGDGLTPLP</sequence>
<dbReference type="RefSeq" id="WP_090484362.1">
    <property type="nucleotide sequence ID" value="NZ_FOUO01000005.1"/>
</dbReference>
<evidence type="ECO:0000256" key="3">
    <source>
        <dbReference type="ARBA" id="ARBA00013253"/>
    </source>
</evidence>
<evidence type="ECO:0000256" key="5">
    <source>
        <dbReference type="ARBA" id="ARBA00022679"/>
    </source>
</evidence>